<reference evidence="7" key="1">
    <citation type="submission" date="2021-02" db="EMBL/GenBank/DDBJ databases">
        <authorList>
            <person name="Nowell W R."/>
        </authorList>
    </citation>
    <scope>NUCLEOTIDE SEQUENCE</scope>
</reference>
<evidence type="ECO:0000259" key="4">
    <source>
        <dbReference type="Pfam" id="PF25036"/>
    </source>
</evidence>
<accession>A0A815Y1C5</accession>
<evidence type="ECO:0000259" key="3">
    <source>
        <dbReference type="Pfam" id="PF25033"/>
    </source>
</evidence>
<sequence length="1941" mass="222518">KIFQENFQEKIFHKIPQIQITEQQDQDNEQYDLPSKLPTKKQSTSNEIPLNIQLDFQIKQIDLTLYLDEIDLNNQQLSRNENDKFIYLTIQLIQAQFKQLTNINYQGKIQIQHLFADNLKQNNQNKNFLRLINKGFHTDQNTPLFIATLENKSFNRTVNCEMESFHILINADIIISMKEFFTYVIPSDDETKSNQLMELNNLQLNLPSPAKSISQYKLLDHQRPSSLTTIEDNQPRQKQSIRSDIETHMNIEIKPSQLILLEDQNNNNSNCLVLNFLFLMKLINNDDDTKISLSIEDLTLYGATFQQLKDSKMRYSILQRSEINATIMMNSYEQKIDLNIGDLTINIDPILIKTFASLSSSINEKQEKINSKEEKDQINIKSIFDPKPFKDSTFWFIQNSEERKELMEDIDVLEITTGLPSQKKNELKQKQKQKSIQKYENLSQQLIINLKIIQIQLELGKGDATRPVVALCLSNIFAQIENWSTDILVNSSVQLELALFNDHLLAWEPLIEPIIDEHGIVQCPWTINCETLQDKENENDPKYRYLLYDEKDSSSTEKSKEIEGSGTNMDIKKVISIRAEHLLNITLTKTTLDLGQRIQTMFNEAYKKGSSSDDDQEQAMLTIFNQTGYQINIEDIIGVEFPDGEKSKDKSLKLKNNELLHLTIPQERLSATHLPAIAEQVAKRKQQFNVQIEDRKVTVDINQTWRRVYNLFPSSNSSWPVQLLCDSQIYQERRRVVLSSIIKISNRTQMPLIVLDADSIETNTFNRIAKIDINQEYYLPIELLYLRITPRLYFAVQQDDYNDEINDFISFDWANESINDRVLRLNNGTNGHFVIYKEEIEAYSENTDEPIRKSFNIYVKLALHLLNLLPIPIQCSIDNIEDVTLKPSELYHCIQGNKKSILIFRISSYLNASWISEPCDLNVKGHGIHNEHIITFHERITDETIRMILRVDTYRASYRASFYSPFWIINTTDLKFQFKIDNDKTFIDSTDKPIFACPNKYHSDSQKKKGYIRLVSIEDDENISQWSEGFSLNVIKSTGMTSCKVINDRTYMVCIDIVTCSFGMTKIITLASSTVIINNSSFDIEVTENVCGNYEDNWKIVKANQIIPYWPRYIKEGVMCVRYLGGILSASCFSIKDKHRTLLRMNDIEHPTLHVEVTATDYDGFKINFSDYKSGDAPLLIVNSLLNQPISFCQKEDFHTQILPPQYYVYYTWNDSLKPQELILATNGDNLTIKLNPVCGIIDKEKENPIYYAIFHDGPQTVLIFSSETQIIEAVSDTSSINESMNSYIQIGLRCLGISIINDINHEDLLYISLNPTKDMWTETRNFNVKPVEYNLNKSIEDHYKKYQENFNEQQTDQKYEIDKNRYVKFDGDVAEISDEEGNSIHVKRDTLDGFWVGYGFSTNHQAIHLKINNLQIDNQLQITLFPTILYPIISKATATDIPGKPFIELSLFKSQSVRSNTIHIKYFKLLIQEFFMSIDQGLIVAILAFIKQQKDPAAPTVDMNPDLKRIDKPLETLFKGETDNTSEESTIYFDNLHLSPLKIHVSFSMHGAKASEQLLAEYPIVDFLLQILNVAEVQDVILKLNFYERKNDRYTITKLTNEISNHYEDQFLKQLHVVVLGLDVLGNPFGVIRGVAEGVESFFYEPYKGAMEGPIEFIEGIATGSRYLLGSVVGGAAGAVSKVTEAASKGLATLTLDQDYQNARIQRKEYQSQATSDIVASGKNAIKDVVLGVKGVVNKPVKGAKESGGKGFVKGLGKGLLGLFGRPASGVADLTSSSFKLIKRVAAHEEIIHRVRNPRHVGKDGIVRPSVAHETLGSFIFDQFPDDKHHTTEGYVAHINATKEPSTLFFATTKRILFLIENQSSSFGYSIEWDYHLKEIKGIPIVKFDPNFIEITIRETNVLGMTKKDSLHGKVVSYENIGEARYIVDKIIEIMKALEV</sequence>
<dbReference type="InterPro" id="IPR009543">
    <property type="entry name" value="VPS13_VAB"/>
</dbReference>
<dbReference type="EMBL" id="CAJNOH010002353">
    <property type="protein sequence ID" value="CAF1288708.1"/>
    <property type="molecule type" value="Genomic_DNA"/>
</dbReference>
<evidence type="ECO:0000256" key="2">
    <source>
        <dbReference type="SAM" id="MobiDB-lite"/>
    </source>
</evidence>
<dbReference type="EMBL" id="CAJNOL010003513">
    <property type="protein sequence ID" value="CAF1565383.1"/>
    <property type="molecule type" value="Genomic_DNA"/>
</dbReference>
<evidence type="ECO:0000256" key="1">
    <source>
        <dbReference type="ARBA" id="ARBA00006545"/>
    </source>
</evidence>
<protein>
    <submittedName>
        <fullName evidence="7">Uncharacterized protein</fullName>
    </submittedName>
</protein>
<feature type="non-terminal residue" evidence="7">
    <location>
        <position position="1"/>
    </location>
</feature>
<dbReference type="Proteomes" id="UP000663870">
    <property type="component" value="Unassembled WGS sequence"/>
</dbReference>
<evidence type="ECO:0000313" key="8">
    <source>
        <dbReference type="Proteomes" id="UP000663870"/>
    </source>
</evidence>
<comment type="caution">
    <text evidence="7">The sequence shown here is derived from an EMBL/GenBank/DDBJ whole genome shotgun (WGS) entry which is preliminary data.</text>
</comment>
<dbReference type="InterPro" id="IPR056747">
    <property type="entry name" value="VPS13-like_M"/>
</dbReference>
<evidence type="ECO:0000313" key="7">
    <source>
        <dbReference type="EMBL" id="CAF1565383.1"/>
    </source>
</evidence>
<feature type="domain" description="Intermembrane lipid transfer protein VPS13-like C-terminal" evidence="5">
    <location>
        <begin position="1796"/>
        <end position="1907"/>
    </location>
</feature>
<feature type="region of interest" description="Disordered" evidence="2">
    <location>
        <begin position="23"/>
        <end position="44"/>
    </location>
</feature>
<name>A0A815Y1C5_9BILA</name>
<dbReference type="Pfam" id="PF25037">
    <property type="entry name" value="VPS13_C"/>
    <property type="match status" value="1"/>
</dbReference>
<evidence type="ECO:0000259" key="5">
    <source>
        <dbReference type="Pfam" id="PF25037"/>
    </source>
</evidence>
<dbReference type="Pfam" id="PF25033">
    <property type="entry name" value="VPS13_M"/>
    <property type="match status" value="1"/>
</dbReference>
<dbReference type="PANTHER" id="PTHR16166">
    <property type="entry name" value="VACUOLAR PROTEIN SORTING-ASSOCIATED PROTEIN VPS13"/>
    <property type="match status" value="1"/>
</dbReference>
<dbReference type="PANTHER" id="PTHR16166:SF93">
    <property type="entry name" value="INTERMEMBRANE LIPID TRANSFER PROTEIN VPS13"/>
    <property type="match status" value="1"/>
</dbReference>
<dbReference type="Pfam" id="PF25036">
    <property type="entry name" value="VPS13_VAB"/>
    <property type="match status" value="1"/>
</dbReference>
<feature type="domain" description="Vacuolar protein sorting-associated protein 13 VPS13 adaptor binding" evidence="4">
    <location>
        <begin position="684"/>
        <end position="1215"/>
    </location>
</feature>
<evidence type="ECO:0000313" key="6">
    <source>
        <dbReference type="EMBL" id="CAF1288708.1"/>
    </source>
</evidence>
<dbReference type="GO" id="GO:0045053">
    <property type="term" value="P:protein retention in Golgi apparatus"/>
    <property type="evidence" value="ECO:0007669"/>
    <property type="project" value="TreeGrafter"/>
</dbReference>
<keyword evidence="8" id="KW-1185">Reference proteome</keyword>
<feature type="domain" description="VPS13-like middle region" evidence="3">
    <location>
        <begin position="22"/>
        <end position="593"/>
    </location>
</feature>
<dbReference type="Proteomes" id="UP000663854">
    <property type="component" value="Unassembled WGS sequence"/>
</dbReference>
<comment type="similarity">
    <text evidence="1">Belongs to the VPS13 family.</text>
</comment>
<dbReference type="InterPro" id="IPR026847">
    <property type="entry name" value="VPS13"/>
</dbReference>
<dbReference type="InterPro" id="IPR056748">
    <property type="entry name" value="VPS13-like_C"/>
</dbReference>
<proteinExistence type="inferred from homology"/>
<organism evidence="7 8">
    <name type="scientific">Rotaria sordida</name>
    <dbReference type="NCBI Taxonomy" id="392033"/>
    <lineage>
        <taxon>Eukaryota</taxon>
        <taxon>Metazoa</taxon>
        <taxon>Spiralia</taxon>
        <taxon>Gnathifera</taxon>
        <taxon>Rotifera</taxon>
        <taxon>Eurotatoria</taxon>
        <taxon>Bdelloidea</taxon>
        <taxon>Philodinida</taxon>
        <taxon>Philodinidae</taxon>
        <taxon>Rotaria</taxon>
    </lineage>
</organism>
<dbReference type="GO" id="GO:0006623">
    <property type="term" value="P:protein targeting to vacuole"/>
    <property type="evidence" value="ECO:0007669"/>
    <property type="project" value="TreeGrafter"/>
</dbReference>
<gene>
    <name evidence="7" type="ORF">JXQ802_LOCUS44722</name>
    <name evidence="6" type="ORF">PYM288_LOCUS29276</name>
</gene>